<feature type="coiled-coil region" evidence="5">
    <location>
        <begin position="85"/>
        <end position="112"/>
    </location>
</feature>
<evidence type="ECO:0000313" key="8">
    <source>
        <dbReference type="Proteomes" id="UP000442469"/>
    </source>
</evidence>
<dbReference type="InterPro" id="IPR012925">
    <property type="entry name" value="TipAS_dom"/>
</dbReference>
<keyword evidence="5" id="KW-0175">Coiled coil</keyword>
<dbReference type="SUPFAM" id="SSF89082">
    <property type="entry name" value="Antibiotic binding domain of TipA-like multidrug resistance regulators"/>
    <property type="match status" value="1"/>
</dbReference>
<dbReference type="Gene3D" id="1.10.1660.10">
    <property type="match status" value="1"/>
</dbReference>
<dbReference type="Pfam" id="PF13411">
    <property type="entry name" value="MerR_1"/>
    <property type="match status" value="1"/>
</dbReference>
<comment type="caution">
    <text evidence="7">The sequence shown here is derived from an EMBL/GenBank/DDBJ whole genome shotgun (WGS) entry which is preliminary data.</text>
</comment>
<dbReference type="Gene3D" id="1.10.490.50">
    <property type="entry name" value="Antibiotic binding domain of TipA-like multidrug resistance regulators"/>
    <property type="match status" value="1"/>
</dbReference>
<name>A0A6N8ETI5_PAEMA</name>
<dbReference type="PANTHER" id="PTHR30204">
    <property type="entry name" value="REDOX-CYCLING DRUG-SENSING TRANSCRIPTIONAL ACTIVATOR SOXR"/>
    <property type="match status" value="1"/>
</dbReference>
<keyword evidence="4" id="KW-0804">Transcription</keyword>
<keyword evidence="2" id="KW-0238">DNA-binding</keyword>
<dbReference type="SUPFAM" id="SSF46955">
    <property type="entry name" value="Putative DNA-binding domain"/>
    <property type="match status" value="1"/>
</dbReference>
<evidence type="ECO:0000256" key="4">
    <source>
        <dbReference type="ARBA" id="ARBA00023163"/>
    </source>
</evidence>
<dbReference type="Proteomes" id="UP000442469">
    <property type="component" value="Unassembled WGS sequence"/>
</dbReference>
<reference evidence="7 8" key="1">
    <citation type="submission" date="2019-11" db="EMBL/GenBank/DDBJ databases">
        <title>Draft genome sequences of five Paenibacillus species of dairy origin.</title>
        <authorList>
            <person name="Olajide A.M."/>
            <person name="Chen S."/>
            <person name="Lapointe G."/>
        </authorList>
    </citation>
    <scope>NUCLEOTIDE SEQUENCE [LARGE SCALE GENOMIC DNA]</scope>
    <source>
        <strain evidence="7 8">3CT49</strain>
    </source>
</reference>
<protein>
    <submittedName>
        <fullName evidence="7">MerR family transcriptional regulator</fullName>
    </submittedName>
</protein>
<dbReference type="InterPro" id="IPR000551">
    <property type="entry name" value="MerR-type_HTH_dom"/>
</dbReference>
<accession>A0A6N8ETI5</accession>
<evidence type="ECO:0000256" key="5">
    <source>
        <dbReference type="SAM" id="Coils"/>
    </source>
</evidence>
<dbReference type="OrthoDB" id="9814833at2"/>
<dbReference type="CDD" id="cd01106">
    <property type="entry name" value="HTH_TipAL-Mta"/>
    <property type="match status" value="1"/>
</dbReference>
<dbReference type="GO" id="GO:0003677">
    <property type="term" value="F:DNA binding"/>
    <property type="evidence" value="ECO:0007669"/>
    <property type="project" value="UniProtKB-KW"/>
</dbReference>
<dbReference type="InterPro" id="IPR047057">
    <property type="entry name" value="MerR_fam"/>
</dbReference>
<dbReference type="SMART" id="SM00422">
    <property type="entry name" value="HTH_MERR"/>
    <property type="match status" value="1"/>
</dbReference>
<dbReference type="PRINTS" id="PR00040">
    <property type="entry name" value="HTHMERR"/>
</dbReference>
<dbReference type="InterPro" id="IPR036244">
    <property type="entry name" value="TipA-like_antibiotic-bd"/>
</dbReference>
<organism evidence="7 8">
    <name type="scientific">Paenibacillus macerans</name>
    <name type="common">Bacillus macerans</name>
    <dbReference type="NCBI Taxonomy" id="44252"/>
    <lineage>
        <taxon>Bacteria</taxon>
        <taxon>Bacillati</taxon>
        <taxon>Bacillota</taxon>
        <taxon>Bacilli</taxon>
        <taxon>Bacillales</taxon>
        <taxon>Paenibacillaceae</taxon>
        <taxon>Paenibacillus</taxon>
    </lineage>
</organism>
<evidence type="ECO:0000256" key="2">
    <source>
        <dbReference type="ARBA" id="ARBA00023125"/>
    </source>
</evidence>
<evidence type="ECO:0000313" key="7">
    <source>
        <dbReference type="EMBL" id="MUG21548.1"/>
    </source>
</evidence>
<dbReference type="PROSITE" id="PS50937">
    <property type="entry name" value="HTH_MERR_2"/>
    <property type="match status" value="1"/>
</dbReference>
<dbReference type="InterPro" id="IPR009061">
    <property type="entry name" value="DNA-bd_dom_put_sf"/>
</dbReference>
<dbReference type="Pfam" id="PF07739">
    <property type="entry name" value="TipAS"/>
    <property type="match status" value="1"/>
</dbReference>
<dbReference type="PANTHER" id="PTHR30204:SF90">
    <property type="entry name" value="HTH-TYPE TRANSCRIPTIONAL ACTIVATOR MTA"/>
    <property type="match status" value="1"/>
</dbReference>
<keyword evidence="3" id="KW-0010">Activator</keyword>
<dbReference type="AlphaFoldDB" id="A0A6N8ETI5"/>
<gene>
    <name evidence="7" type="ORF">GNQ08_03765</name>
</gene>
<evidence type="ECO:0000256" key="3">
    <source>
        <dbReference type="ARBA" id="ARBA00023159"/>
    </source>
</evidence>
<evidence type="ECO:0000256" key="1">
    <source>
        <dbReference type="ARBA" id="ARBA00023015"/>
    </source>
</evidence>
<feature type="domain" description="HTH merR-type" evidence="6">
    <location>
        <begin position="10"/>
        <end position="79"/>
    </location>
</feature>
<sequence>MKSSGGEHMEYTVQKLGRLAGISTRTLRYYDEIGILKPARMNSSGYRIYGQKEVDRLQQILFYRELGLSLEDIKTILSDPSFDELRALRDHREQLLDQRKRLDALIANVEKTIDAREGRIMMSNQEKFAGFKKQLIEENERKYGREIRQKYGDDKVEESNRKLLNMTEEQYEEVTRLESELKEVLAAAFKTGDPAGELAQTAADLHKRWLTYSWNEYSKEAHAGLAQMYVDDERFKAYYDEQQPGTAEFLRDAIRIYTGVRE</sequence>
<proteinExistence type="predicted"/>
<keyword evidence="1" id="KW-0805">Transcription regulation</keyword>
<evidence type="ECO:0000259" key="6">
    <source>
        <dbReference type="PROSITE" id="PS50937"/>
    </source>
</evidence>
<dbReference type="GO" id="GO:0003700">
    <property type="term" value="F:DNA-binding transcription factor activity"/>
    <property type="evidence" value="ECO:0007669"/>
    <property type="project" value="InterPro"/>
</dbReference>
<dbReference type="EMBL" id="WNZZ01000002">
    <property type="protein sequence ID" value="MUG21548.1"/>
    <property type="molecule type" value="Genomic_DNA"/>
</dbReference>